<protein>
    <submittedName>
        <fullName evidence="1">Uncharacterized protein</fullName>
    </submittedName>
</protein>
<dbReference type="Proteomes" id="UP000664032">
    <property type="component" value="Unassembled WGS sequence"/>
</dbReference>
<organism evidence="1 2">
    <name type="scientific">Psilocybe cubensis</name>
    <name type="common">Psychedelic mushroom</name>
    <name type="synonym">Stropharia cubensis</name>
    <dbReference type="NCBI Taxonomy" id="181762"/>
    <lineage>
        <taxon>Eukaryota</taxon>
        <taxon>Fungi</taxon>
        <taxon>Dikarya</taxon>
        <taxon>Basidiomycota</taxon>
        <taxon>Agaricomycotina</taxon>
        <taxon>Agaricomycetes</taxon>
        <taxon>Agaricomycetidae</taxon>
        <taxon>Agaricales</taxon>
        <taxon>Agaricineae</taxon>
        <taxon>Strophariaceae</taxon>
        <taxon>Psilocybe</taxon>
    </lineage>
</organism>
<sequence>MGITRDTMKGSGTMRTTTAIPAEAHAHTHTTELEQERWPKMCGRVQRRGQSPLSIWRAPAFRFLGPWRAIRDANALQNGGELLTLDENEIIRLLSILLFMISSVLPGAHANQNVTVDDQDPSISYSPQGAWGLSANSSLDIGGAHMLTQNPNGTAVFRFTGIAVYYLSPLWPYTVNTAVSLDSGNATLVDLVDHSRPTSPDQGPETVQSRVVWSATGLKNGPHELTMFVGAGQPFAVVDALIYTNTDPATPSSASGLPSTTDRVIASSTSSPNSGSSKSKNVVPVVLGTIFGILGLLLLLLAVWFYFRNKRKKRPISEWTVDGTAYSGAGGDSGPNGRYVYPTPSHPQGKAGYDLSHSGGYYRNGYGYENGNGNGNGHGHGYPMEQTQQGTFQNTRYAHVGMPAPSIPAHDIGMTMSPGRYKPGDALSTITEKSTPSRMGDGGARTPVGVGAYSPASVMTSGSALPGPPTDMGEYYAASPSMGSTAVMSLGEYGADPAGQGAWDGDAANYRRGEQRPAPRHYKKPVGNYL</sequence>
<evidence type="ECO:0000313" key="1">
    <source>
        <dbReference type="EMBL" id="KAH9483673.1"/>
    </source>
</evidence>
<comment type="caution">
    <text evidence="1">The sequence shown here is derived from an EMBL/GenBank/DDBJ whole genome shotgun (WGS) entry which is preliminary data.</text>
</comment>
<dbReference type="EMBL" id="JAFIQS020000003">
    <property type="protein sequence ID" value="KAH9483673.1"/>
    <property type="molecule type" value="Genomic_DNA"/>
</dbReference>
<proteinExistence type="predicted"/>
<evidence type="ECO:0000313" key="2">
    <source>
        <dbReference type="Proteomes" id="UP000664032"/>
    </source>
</evidence>
<keyword evidence="2" id="KW-1185">Reference proteome</keyword>
<gene>
    <name evidence="1" type="ORF">JR316_0003143</name>
</gene>
<name>A0ACB8H7B5_PSICU</name>
<accession>A0ACB8H7B5</accession>
<reference evidence="1" key="1">
    <citation type="submission" date="2021-10" db="EMBL/GenBank/DDBJ databases">
        <title>Psilocybe cubensis genome.</title>
        <authorList>
            <person name="Mckernan K.J."/>
            <person name="Crawford S."/>
            <person name="Trippe A."/>
            <person name="Kane L.T."/>
            <person name="Mclaughlin S."/>
        </authorList>
    </citation>
    <scope>NUCLEOTIDE SEQUENCE</scope>
    <source>
        <strain evidence="1">MGC-MH-2018</strain>
    </source>
</reference>